<dbReference type="InterPro" id="IPR051735">
    <property type="entry name" value="CFEM_domain"/>
</dbReference>
<feature type="disulfide bond" evidence="15">
    <location>
        <begin position="50"/>
        <end position="83"/>
    </location>
</feature>
<keyword evidence="7" id="KW-0336">GPI-anchor</keyword>
<sequence>MKTSIVVAAAFAGLAAAQAGEIPKCAQSCVSEQISGGSYAGCGTNAKCICENDNFLSTVACCLVGVCSEADQAAAVEYAQQICSAQGVQVPTAVSCTTGATAATTGAGTSATGTGGALTTAASGSGSTTAAASGTTAASGSGTAATAAVTSSSSSGFAPQQTGMRGAEILGGLVAAVALL</sequence>
<evidence type="ECO:0000256" key="5">
    <source>
        <dbReference type="ARBA" id="ARBA00022525"/>
    </source>
</evidence>
<dbReference type="SMART" id="SM00747">
    <property type="entry name" value="CFEM"/>
    <property type="match status" value="1"/>
</dbReference>
<comment type="similarity">
    <text evidence="3">Belongs to the RBT5 family.</text>
</comment>
<dbReference type="GO" id="GO:0046872">
    <property type="term" value="F:metal ion binding"/>
    <property type="evidence" value="ECO:0007669"/>
    <property type="project" value="UniProtKB-KW"/>
</dbReference>
<feature type="signal peptide" evidence="16">
    <location>
        <begin position="1"/>
        <end position="19"/>
    </location>
</feature>
<evidence type="ECO:0000313" key="18">
    <source>
        <dbReference type="EMBL" id="EOO03209.1"/>
    </source>
</evidence>
<dbReference type="EMBL" id="KB932846">
    <property type="protein sequence ID" value="EOO03209.1"/>
    <property type="molecule type" value="Genomic_DNA"/>
</dbReference>
<evidence type="ECO:0000256" key="4">
    <source>
        <dbReference type="ARBA" id="ARBA00022475"/>
    </source>
</evidence>
<dbReference type="PANTHER" id="PTHR37928">
    <property type="entry name" value="CFEM DOMAIN PROTEIN (AFU_ORTHOLOGUE AFUA_6G14090)"/>
    <property type="match status" value="1"/>
</dbReference>
<keyword evidence="13" id="KW-0325">Glycoprotein</keyword>
<dbReference type="HOGENOM" id="CLU_063084_1_3_1"/>
<protein>
    <submittedName>
        <fullName evidence="18">Putative extracellular membrane protein</fullName>
    </submittedName>
</protein>
<comment type="caution">
    <text evidence="15">Lacks conserved residue(s) required for the propagation of feature annotation.</text>
</comment>
<dbReference type="GO" id="GO:0005886">
    <property type="term" value="C:plasma membrane"/>
    <property type="evidence" value="ECO:0007669"/>
    <property type="project" value="UniProtKB-SubCell"/>
</dbReference>
<dbReference type="Pfam" id="PF05730">
    <property type="entry name" value="CFEM"/>
    <property type="match status" value="1"/>
</dbReference>
<dbReference type="PROSITE" id="PS52012">
    <property type="entry name" value="CFEM"/>
    <property type="match status" value="1"/>
</dbReference>
<evidence type="ECO:0000256" key="16">
    <source>
        <dbReference type="SAM" id="SignalP"/>
    </source>
</evidence>
<dbReference type="eggNOG" id="ENOG502SD7M">
    <property type="taxonomic scope" value="Eukaryota"/>
</dbReference>
<evidence type="ECO:0000256" key="9">
    <source>
        <dbReference type="ARBA" id="ARBA00022729"/>
    </source>
</evidence>
<evidence type="ECO:0000259" key="17">
    <source>
        <dbReference type="PROSITE" id="PS52012"/>
    </source>
</evidence>
<keyword evidence="10" id="KW-0408">Iron</keyword>
<keyword evidence="4" id="KW-1003">Cell membrane</keyword>
<evidence type="ECO:0000256" key="3">
    <source>
        <dbReference type="ARBA" id="ARBA00010031"/>
    </source>
</evidence>
<keyword evidence="19" id="KW-1185">Reference proteome</keyword>
<keyword evidence="8" id="KW-0479">Metal-binding</keyword>
<dbReference type="PANTHER" id="PTHR37928:SF2">
    <property type="entry name" value="GPI ANCHORED CFEM DOMAIN PROTEIN (AFU_ORTHOLOGUE AFUA_6G10580)"/>
    <property type="match status" value="1"/>
</dbReference>
<evidence type="ECO:0000313" key="19">
    <source>
        <dbReference type="Proteomes" id="UP000014074"/>
    </source>
</evidence>
<keyword evidence="6" id="KW-0349">Heme</keyword>
<dbReference type="InterPro" id="IPR008427">
    <property type="entry name" value="Extracellular_membr_CFEM_dom"/>
</dbReference>
<dbReference type="Proteomes" id="UP000014074">
    <property type="component" value="Unassembled WGS sequence"/>
</dbReference>
<evidence type="ECO:0000256" key="1">
    <source>
        <dbReference type="ARBA" id="ARBA00004609"/>
    </source>
</evidence>
<dbReference type="KEGG" id="tmn:UCRPA7_1277"/>
<evidence type="ECO:0000256" key="13">
    <source>
        <dbReference type="ARBA" id="ARBA00023180"/>
    </source>
</evidence>
<evidence type="ECO:0000256" key="12">
    <source>
        <dbReference type="ARBA" id="ARBA00023157"/>
    </source>
</evidence>
<dbReference type="GO" id="GO:0098552">
    <property type="term" value="C:side of membrane"/>
    <property type="evidence" value="ECO:0007669"/>
    <property type="project" value="UniProtKB-KW"/>
</dbReference>
<organism evidence="18 19">
    <name type="scientific">Phaeoacremonium minimum (strain UCR-PA7)</name>
    <name type="common">Esca disease fungus</name>
    <name type="synonym">Togninia minima</name>
    <dbReference type="NCBI Taxonomy" id="1286976"/>
    <lineage>
        <taxon>Eukaryota</taxon>
        <taxon>Fungi</taxon>
        <taxon>Dikarya</taxon>
        <taxon>Ascomycota</taxon>
        <taxon>Pezizomycotina</taxon>
        <taxon>Sordariomycetes</taxon>
        <taxon>Sordariomycetidae</taxon>
        <taxon>Togniniales</taxon>
        <taxon>Togniniaceae</taxon>
        <taxon>Phaeoacremonium</taxon>
    </lineage>
</organism>
<name>R8BV87_PHAM7</name>
<evidence type="ECO:0000256" key="10">
    <source>
        <dbReference type="ARBA" id="ARBA00023004"/>
    </source>
</evidence>
<evidence type="ECO:0000256" key="14">
    <source>
        <dbReference type="ARBA" id="ARBA00023288"/>
    </source>
</evidence>
<dbReference type="OrthoDB" id="3065412at2759"/>
<reference evidence="19" key="1">
    <citation type="journal article" date="2013" name="Genome Announc.">
        <title>Draft genome sequence of the ascomycete Phaeoacremonium aleophilum strain UCR-PA7, a causal agent of the esca disease complex in grapevines.</title>
        <authorList>
            <person name="Blanco-Ulate B."/>
            <person name="Rolshausen P."/>
            <person name="Cantu D."/>
        </authorList>
    </citation>
    <scope>NUCLEOTIDE SEQUENCE [LARGE SCALE GENOMIC DNA]</scope>
    <source>
        <strain evidence="19">UCR-PA7</strain>
    </source>
</reference>
<feature type="chain" id="PRO_5004463091" evidence="16">
    <location>
        <begin position="20"/>
        <end position="180"/>
    </location>
</feature>
<keyword evidence="14" id="KW-0449">Lipoprotein</keyword>
<comment type="subcellular location">
    <subcellularLocation>
        <location evidence="1">Cell membrane</location>
        <topology evidence="1">Lipid-anchor</topology>
        <topology evidence="1">GPI-anchor</topology>
    </subcellularLocation>
    <subcellularLocation>
        <location evidence="2">Secreted</location>
    </subcellularLocation>
</comment>
<feature type="domain" description="CFEM" evidence="17">
    <location>
        <begin position="1"/>
        <end position="110"/>
    </location>
</feature>
<keyword evidence="12 15" id="KW-1015">Disulfide bond</keyword>
<keyword evidence="11" id="KW-0472">Membrane</keyword>
<evidence type="ECO:0000256" key="15">
    <source>
        <dbReference type="PROSITE-ProRule" id="PRU01356"/>
    </source>
</evidence>
<evidence type="ECO:0000256" key="7">
    <source>
        <dbReference type="ARBA" id="ARBA00022622"/>
    </source>
</evidence>
<evidence type="ECO:0000256" key="11">
    <source>
        <dbReference type="ARBA" id="ARBA00023136"/>
    </source>
</evidence>
<dbReference type="RefSeq" id="XP_007912043.1">
    <property type="nucleotide sequence ID" value="XM_007913852.1"/>
</dbReference>
<dbReference type="GO" id="GO:0005576">
    <property type="term" value="C:extracellular region"/>
    <property type="evidence" value="ECO:0007669"/>
    <property type="project" value="UniProtKB-SubCell"/>
</dbReference>
<keyword evidence="9 16" id="KW-0732">Signal</keyword>
<evidence type="ECO:0000256" key="2">
    <source>
        <dbReference type="ARBA" id="ARBA00004613"/>
    </source>
</evidence>
<evidence type="ECO:0000256" key="6">
    <source>
        <dbReference type="ARBA" id="ARBA00022617"/>
    </source>
</evidence>
<gene>
    <name evidence="18" type="ORF">UCRPA7_1277</name>
</gene>
<evidence type="ECO:0000256" key="8">
    <source>
        <dbReference type="ARBA" id="ARBA00022723"/>
    </source>
</evidence>
<dbReference type="GeneID" id="19321410"/>
<proteinExistence type="inferred from homology"/>
<dbReference type="AlphaFoldDB" id="R8BV87"/>
<accession>R8BV87</accession>
<keyword evidence="5" id="KW-0964">Secreted</keyword>